<sequence>MLIPKANHWLSVNADLKLLKCETVERKSADLEFVYSQNVLFRPEKPSANNSSSSNKNNNINSNNNNNINNIYNCSNNTSSNTTVNTTVNFNSLPNHAINLAHHAKTLRVFCVKGLRSYLDLSGSFLYLSWILPRSSLDPPWVLHWRG</sequence>
<reference evidence="3" key="1">
    <citation type="submission" date="2012-12" db="EMBL/GenBank/DDBJ databases">
        <authorList>
            <person name="Hellsten U."/>
            <person name="Grimwood J."/>
            <person name="Chapman J.A."/>
            <person name="Shapiro H."/>
            <person name="Aerts A."/>
            <person name="Otillar R.P."/>
            <person name="Terry A.Y."/>
            <person name="Boore J.L."/>
            <person name="Simakov O."/>
            <person name="Marletaz F."/>
            <person name="Cho S.-J."/>
            <person name="Edsinger-Gonzales E."/>
            <person name="Havlak P."/>
            <person name="Kuo D.-H."/>
            <person name="Larsson T."/>
            <person name="Lv J."/>
            <person name="Arendt D."/>
            <person name="Savage R."/>
            <person name="Osoegawa K."/>
            <person name="de Jong P."/>
            <person name="Lindberg D.R."/>
            <person name="Seaver E.C."/>
            <person name="Weisblat D.A."/>
            <person name="Putnam N.H."/>
            <person name="Grigoriev I.V."/>
            <person name="Rokhsar D.S."/>
        </authorList>
    </citation>
    <scope>NUCLEOTIDE SEQUENCE</scope>
</reference>
<evidence type="ECO:0000313" key="3">
    <source>
        <dbReference type="Proteomes" id="UP000015101"/>
    </source>
</evidence>
<dbReference type="AlphaFoldDB" id="T1FDC8"/>
<reference evidence="2" key="3">
    <citation type="submission" date="2015-06" db="UniProtKB">
        <authorList>
            <consortium name="EnsemblMetazoa"/>
        </authorList>
    </citation>
    <scope>IDENTIFICATION</scope>
</reference>
<evidence type="ECO:0000313" key="1">
    <source>
        <dbReference type="EMBL" id="ESN97099.1"/>
    </source>
</evidence>
<name>T1FDC8_HELRO</name>
<dbReference type="EMBL" id="KB097456">
    <property type="protein sequence ID" value="ESN97099.1"/>
    <property type="molecule type" value="Genomic_DNA"/>
</dbReference>
<organism evidence="2 3">
    <name type="scientific">Helobdella robusta</name>
    <name type="common">Californian leech</name>
    <dbReference type="NCBI Taxonomy" id="6412"/>
    <lineage>
        <taxon>Eukaryota</taxon>
        <taxon>Metazoa</taxon>
        <taxon>Spiralia</taxon>
        <taxon>Lophotrochozoa</taxon>
        <taxon>Annelida</taxon>
        <taxon>Clitellata</taxon>
        <taxon>Hirudinea</taxon>
        <taxon>Rhynchobdellida</taxon>
        <taxon>Glossiphoniidae</taxon>
        <taxon>Helobdella</taxon>
    </lineage>
</organism>
<dbReference type="EnsemblMetazoa" id="HelroT178550">
    <property type="protein sequence ID" value="HelroP178550"/>
    <property type="gene ID" value="HelroG178550"/>
</dbReference>
<keyword evidence="3" id="KW-1185">Reference proteome</keyword>
<accession>T1FDC8</accession>
<dbReference type="InParanoid" id="T1FDC8"/>
<gene>
    <name evidence="2" type="primary">20206827</name>
    <name evidence="1" type="ORF">HELRODRAFT_178550</name>
</gene>
<protein>
    <submittedName>
        <fullName evidence="1 2">Uncharacterized protein</fullName>
    </submittedName>
</protein>
<evidence type="ECO:0000313" key="2">
    <source>
        <dbReference type="EnsemblMetazoa" id="HelroP178550"/>
    </source>
</evidence>
<dbReference type="GeneID" id="20206827"/>
<dbReference type="Proteomes" id="UP000015101">
    <property type="component" value="Unassembled WGS sequence"/>
</dbReference>
<reference evidence="1 3" key="2">
    <citation type="journal article" date="2013" name="Nature">
        <title>Insights into bilaterian evolution from three spiralian genomes.</title>
        <authorList>
            <person name="Simakov O."/>
            <person name="Marletaz F."/>
            <person name="Cho S.J."/>
            <person name="Edsinger-Gonzales E."/>
            <person name="Havlak P."/>
            <person name="Hellsten U."/>
            <person name="Kuo D.H."/>
            <person name="Larsson T."/>
            <person name="Lv J."/>
            <person name="Arendt D."/>
            <person name="Savage R."/>
            <person name="Osoegawa K."/>
            <person name="de Jong P."/>
            <person name="Grimwood J."/>
            <person name="Chapman J.A."/>
            <person name="Shapiro H."/>
            <person name="Aerts A."/>
            <person name="Otillar R.P."/>
            <person name="Terry A.Y."/>
            <person name="Boore J.L."/>
            <person name="Grigoriev I.V."/>
            <person name="Lindberg D.R."/>
            <person name="Seaver E.C."/>
            <person name="Weisblat D.A."/>
            <person name="Putnam N.H."/>
            <person name="Rokhsar D.S."/>
        </authorList>
    </citation>
    <scope>NUCLEOTIDE SEQUENCE</scope>
</reference>
<proteinExistence type="predicted"/>
<dbReference type="EMBL" id="AMQM01006474">
    <property type="status" value="NOT_ANNOTATED_CDS"/>
    <property type="molecule type" value="Genomic_DNA"/>
</dbReference>
<dbReference type="HOGENOM" id="CLU_1770096_0_0_1"/>
<dbReference type="RefSeq" id="XP_009024880.1">
    <property type="nucleotide sequence ID" value="XM_009026632.1"/>
</dbReference>
<dbReference type="CTD" id="20206827"/>
<dbReference type="KEGG" id="hro:HELRODRAFT_178550"/>